<organism evidence="7 8">
    <name type="scientific">Microcaecilia unicolor</name>
    <dbReference type="NCBI Taxonomy" id="1415580"/>
    <lineage>
        <taxon>Eukaryota</taxon>
        <taxon>Metazoa</taxon>
        <taxon>Chordata</taxon>
        <taxon>Craniata</taxon>
        <taxon>Vertebrata</taxon>
        <taxon>Euteleostomi</taxon>
        <taxon>Amphibia</taxon>
        <taxon>Gymnophiona</taxon>
        <taxon>Siphonopidae</taxon>
        <taxon>Microcaecilia</taxon>
    </lineage>
</organism>
<evidence type="ECO:0000256" key="5">
    <source>
        <dbReference type="SAM" id="Phobius"/>
    </source>
</evidence>
<evidence type="ECO:0000313" key="7">
    <source>
        <dbReference type="Proteomes" id="UP000515156"/>
    </source>
</evidence>
<dbReference type="InterPro" id="IPR008983">
    <property type="entry name" value="Tumour_necrosis_fac-like_dom"/>
</dbReference>
<dbReference type="GO" id="GO:0005615">
    <property type="term" value="C:extracellular space"/>
    <property type="evidence" value="ECO:0007669"/>
    <property type="project" value="UniProtKB-KW"/>
</dbReference>
<gene>
    <name evidence="8" type="primary">LOC115464887</name>
</gene>
<sequence length="202" mass="22870">MTLLDSKRQSETTSAESSLRKLAFCLLFWVVLLSVLQLVTLSLFFSLVYPWSFLPSAAERSVPVAHLIFKSSEHGKVDIVNWQARGRAFLLQPNLLKSDHLELPWDGSYYIYTQVTVDKKNILDHPATVTLWVKHEGRENDSTALLKKDVSCCRVGHPSSHYMGGQFHLSKGDRVFVKCLPPLQLIPDPQETFLGAFLVQKT</sequence>
<evidence type="ECO:0000256" key="2">
    <source>
        <dbReference type="ARBA" id="ARBA00008670"/>
    </source>
</evidence>
<dbReference type="OrthoDB" id="9904331at2759"/>
<name>A0A6P7XKF3_9AMPH</name>
<keyword evidence="5" id="KW-1133">Transmembrane helix</keyword>
<protein>
    <submittedName>
        <fullName evidence="8">Lymphotoxin-alpha-like</fullName>
    </submittedName>
</protein>
<dbReference type="GO" id="GO:0005125">
    <property type="term" value="F:cytokine activity"/>
    <property type="evidence" value="ECO:0007669"/>
    <property type="project" value="UniProtKB-KW"/>
</dbReference>
<keyword evidence="4 5" id="KW-0472">Membrane</keyword>
<dbReference type="KEGG" id="muo:115464887"/>
<dbReference type="GO" id="GO:0006955">
    <property type="term" value="P:immune response"/>
    <property type="evidence" value="ECO:0007669"/>
    <property type="project" value="InterPro"/>
</dbReference>
<dbReference type="PANTHER" id="PTHR11471">
    <property type="entry name" value="TUMOR NECROSIS FACTOR FAMILY MEMBER"/>
    <property type="match status" value="1"/>
</dbReference>
<dbReference type="InParanoid" id="A0A6P7XKF3"/>
<dbReference type="SMART" id="SM00207">
    <property type="entry name" value="TNF"/>
    <property type="match status" value="1"/>
</dbReference>
<keyword evidence="3" id="KW-0202">Cytokine</keyword>
<dbReference type="Gene3D" id="2.60.120.40">
    <property type="match status" value="1"/>
</dbReference>
<accession>A0A6P7XKF3</accession>
<dbReference type="AlphaFoldDB" id="A0A6P7XKF3"/>
<dbReference type="SUPFAM" id="SSF49842">
    <property type="entry name" value="TNF-like"/>
    <property type="match status" value="1"/>
</dbReference>
<comment type="subcellular location">
    <subcellularLocation>
        <location evidence="1">Membrane</location>
    </subcellularLocation>
</comment>
<keyword evidence="7" id="KW-1185">Reference proteome</keyword>
<comment type="similarity">
    <text evidence="2">Belongs to the tumor necrosis factor family.</text>
</comment>
<reference evidence="8" key="1">
    <citation type="submission" date="2025-08" db="UniProtKB">
        <authorList>
            <consortium name="RefSeq"/>
        </authorList>
    </citation>
    <scope>IDENTIFICATION</scope>
</reference>
<evidence type="ECO:0000313" key="8">
    <source>
        <dbReference type="RefSeq" id="XP_030051115.1"/>
    </source>
</evidence>
<proteinExistence type="inferred from homology"/>
<dbReference type="GO" id="GO:0005164">
    <property type="term" value="F:tumor necrosis factor receptor binding"/>
    <property type="evidence" value="ECO:0007669"/>
    <property type="project" value="InterPro"/>
</dbReference>
<evidence type="ECO:0000259" key="6">
    <source>
        <dbReference type="PROSITE" id="PS50049"/>
    </source>
</evidence>
<evidence type="ECO:0000256" key="4">
    <source>
        <dbReference type="ARBA" id="ARBA00023136"/>
    </source>
</evidence>
<feature type="transmembrane region" description="Helical" evidence="5">
    <location>
        <begin position="21"/>
        <end position="51"/>
    </location>
</feature>
<evidence type="ECO:0000256" key="3">
    <source>
        <dbReference type="ARBA" id="ARBA00022514"/>
    </source>
</evidence>
<dbReference type="InterPro" id="IPR006052">
    <property type="entry name" value="TNF_dom"/>
</dbReference>
<dbReference type="PANTHER" id="PTHR11471:SF13">
    <property type="entry name" value="TNF FAMILY PROFILE DOMAIN-CONTAINING PROTEIN"/>
    <property type="match status" value="1"/>
</dbReference>
<keyword evidence="5" id="KW-0812">Transmembrane</keyword>
<dbReference type="PROSITE" id="PS50049">
    <property type="entry name" value="THD_2"/>
    <property type="match status" value="1"/>
</dbReference>
<dbReference type="GO" id="GO:0016020">
    <property type="term" value="C:membrane"/>
    <property type="evidence" value="ECO:0007669"/>
    <property type="project" value="UniProtKB-SubCell"/>
</dbReference>
<feature type="domain" description="THD" evidence="6">
    <location>
        <begin position="63"/>
        <end position="199"/>
    </location>
</feature>
<evidence type="ECO:0000256" key="1">
    <source>
        <dbReference type="ARBA" id="ARBA00004370"/>
    </source>
</evidence>
<dbReference type="Proteomes" id="UP000515156">
    <property type="component" value="Chromosome 3"/>
</dbReference>
<dbReference type="GeneID" id="115464887"/>
<dbReference type="Pfam" id="PF00229">
    <property type="entry name" value="TNF"/>
    <property type="match status" value="1"/>
</dbReference>
<dbReference type="RefSeq" id="XP_030051115.1">
    <property type="nucleotide sequence ID" value="XM_030195255.1"/>
</dbReference>